<dbReference type="PANTHER" id="PTHR24068">
    <property type="entry name" value="UBIQUITIN-CONJUGATING ENZYME E2"/>
    <property type="match status" value="1"/>
</dbReference>
<dbReference type="AlphaFoldDB" id="A0A0D2UVL5"/>
<dbReference type="Gramene" id="KJB60105">
    <property type="protein sequence ID" value="KJB60105"/>
    <property type="gene ID" value="B456_009G290000"/>
</dbReference>
<evidence type="ECO:0000256" key="4">
    <source>
        <dbReference type="ARBA" id="ARBA00022840"/>
    </source>
</evidence>
<gene>
    <name evidence="9" type="ORF">B456_009G290000</name>
</gene>
<accession>A0A0D2UVL5</accession>
<reference evidence="9 10" key="1">
    <citation type="journal article" date="2012" name="Nature">
        <title>Repeated polyploidization of Gossypium genomes and the evolution of spinnable cotton fibres.</title>
        <authorList>
            <person name="Paterson A.H."/>
            <person name="Wendel J.F."/>
            <person name="Gundlach H."/>
            <person name="Guo H."/>
            <person name="Jenkins J."/>
            <person name="Jin D."/>
            <person name="Llewellyn D."/>
            <person name="Showmaker K.C."/>
            <person name="Shu S."/>
            <person name="Udall J."/>
            <person name="Yoo M.J."/>
            <person name="Byers R."/>
            <person name="Chen W."/>
            <person name="Doron-Faigenboim A."/>
            <person name="Duke M.V."/>
            <person name="Gong L."/>
            <person name="Grimwood J."/>
            <person name="Grover C."/>
            <person name="Grupp K."/>
            <person name="Hu G."/>
            <person name="Lee T.H."/>
            <person name="Li J."/>
            <person name="Lin L."/>
            <person name="Liu T."/>
            <person name="Marler B.S."/>
            <person name="Page J.T."/>
            <person name="Roberts A.W."/>
            <person name="Romanel E."/>
            <person name="Sanders W.S."/>
            <person name="Szadkowski E."/>
            <person name="Tan X."/>
            <person name="Tang H."/>
            <person name="Xu C."/>
            <person name="Wang J."/>
            <person name="Wang Z."/>
            <person name="Zhang D."/>
            <person name="Zhang L."/>
            <person name="Ashrafi H."/>
            <person name="Bedon F."/>
            <person name="Bowers J.E."/>
            <person name="Brubaker C.L."/>
            <person name="Chee P.W."/>
            <person name="Das S."/>
            <person name="Gingle A.R."/>
            <person name="Haigler C.H."/>
            <person name="Harker D."/>
            <person name="Hoffmann L.V."/>
            <person name="Hovav R."/>
            <person name="Jones D.C."/>
            <person name="Lemke C."/>
            <person name="Mansoor S."/>
            <person name="ur Rahman M."/>
            <person name="Rainville L.N."/>
            <person name="Rambani A."/>
            <person name="Reddy U.K."/>
            <person name="Rong J.K."/>
            <person name="Saranga Y."/>
            <person name="Scheffler B.E."/>
            <person name="Scheffler J.A."/>
            <person name="Stelly D.M."/>
            <person name="Triplett B.A."/>
            <person name="Van Deynze A."/>
            <person name="Vaslin M.F."/>
            <person name="Waghmare V.N."/>
            <person name="Walford S.A."/>
            <person name="Wright R.J."/>
            <person name="Zaki E.A."/>
            <person name="Zhang T."/>
            <person name="Dennis E.S."/>
            <person name="Mayer K.F."/>
            <person name="Peterson D.G."/>
            <person name="Rokhsar D.S."/>
            <person name="Wang X."/>
            <person name="Schmutz J."/>
        </authorList>
    </citation>
    <scope>NUCLEOTIDE SEQUENCE [LARGE SCALE GENOMIC DNA]</scope>
</reference>
<dbReference type="PROSITE" id="PS00183">
    <property type="entry name" value="UBC_1"/>
    <property type="match status" value="1"/>
</dbReference>
<evidence type="ECO:0000313" key="10">
    <source>
        <dbReference type="Proteomes" id="UP000032304"/>
    </source>
</evidence>
<evidence type="ECO:0000259" key="8">
    <source>
        <dbReference type="PROSITE" id="PS50127"/>
    </source>
</evidence>
<dbReference type="Pfam" id="PF00179">
    <property type="entry name" value="UQ_con"/>
    <property type="match status" value="1"/>
</dbReference>
<evidence type="ECO:0000256" key="5">
    <source>
        <dbReference type="ARBA" id="ARBA00043952"/>
    </source>
</evidence>
<dbReference type="OMA" id="SVNIHFP"/>
<keyword evidence="1" id="KW-0808">Transferase</keyword>
<dbReference type="InterPro" id="IPR016135">
    <property type="entry name" value="UBQ-conjugating_enzyme/RWD"/>
</dbReference>
<keyword evidence="3 7" id="KW-0833">Ubl conjugation pathway</keyword>
<comment type="similarity">
    <text evidence="7">Belongs to the ubiquitin-conjugating enzyme family.</text>
</comment>
<protein>
    <recommendedName>
        <fullName evidence="8">UBC core domain-containing protein</fullName>
    </recommendedName>
</protein>
<keyword evidence="10" id="KW-1185">Reference proteome</keyword>
<feature type="active site" description="Glycyl thioester intermediate" evidence="6">
    <location>
        <position position="85"/>
    </location>
</feature>
<dbReference type="GO" id="GO:0004842">
    <property type="term" value="F:ubiquitin-protein transferase activity"/>
    <property type="evidence" value="ECO:0007669"/>
    <property type="project" value="UniProtKB-ARBA"/>
</dbReference>
<dbReference type="eggNOG" id="KOG0417">
    <property type="taxonomic scope" value="Eukaryota"/>
</dbReference>
<dbReference type="PROSITE" id="PS50127">
    <property type="entry name" value="UBC_2"/>
    <property type="match status" value="1"/>
</dbReference>
<dbReference type="SUPFAM" id="SSF54495">
    <property type="entry name" value="UBC-like"/>
    <property type="match status" value="1"/>
</dbReference>
<dbReference type="Proteomes" id="UP000032304">
    <property type="component" value="Chromosome 9"/>
</dbReference>
<dbReference type="SMART" id="SM00212">
    <property type="entry name" value="UBCc"/>
    <property type="match status" value="1"/>
</dbReference>
<dbReference type="EMBL" id="CM001748">
    <property type="protein sequence ID" value="KJB60105.1"/>
    <property type="molecule type" value="Genomic_DNA"/>
</dbReference>
<evidence type="ECO:0000256" key="3">
    <source>
        <dbReference type="ARBA" id="ARBA00022786"/>
    </source>
</evidence>
<evidence type="ECO:0000256" key="7">
    <source>
        <dbReference type="RuleBase" id="RU362109"/>
    </source>
</evidence>
<organism evidence="9 10">
    <name type="scientific">Gossypium raimondii</name>
    <name type="common">Peruvian cotton</name>
    <name type="synonym">Gossypium klotzschianum subsp. raimondii</name>
    <dbReference type="NCBI Taxonomy" id="29730"/>
    <lineage>
        <taxon>Eukaryota</taxon>
        <taxon>Viridiplantae</taxon>
        <taxon>Streptophyta</taxon>
        <taxon>Embryophyta</taxon>
        <taxon>Tracheophyta</taxon>
        <taxon>Spermatophyta</taxon>
        <taxon>Magnoliopsida</taxon>
        <taxon>eudicotyledons</taxon>
        <taxon>Gunneridae</taxon>
        <taxon>Pentapetalae</taxon>
        <taxon>rosids</taxon>
        <taxon>malvids</taxon>
        <taxon>Malvales</taxon>
        <taxon>Malvaceae</taxon>
        <taxon>Malvoideae</taxon>
        <taxon>Gossypium</taxon>
    </lineage>
</organism>
<evidence type="ECO:0000256" key="2">
    <source>
        <dbReference type="ARBA" id="ARBA00022741"/>
    </source>
</evidence>
<dbReference type="KEGG" id="gra:105767516"/>
<dbReference type="CDD" id="cd23792">
    <property type="entry name" value="UBCc_UBE2D"/>
    <property type="match status" value="1"/>
</dbReference>
<dbReference type="InterPro" id="IPR000608">
    <property type="entry name" value="UBC"/>
</dbReference>
<comment type="pathway">
    <text evidence="5">Protein modification.</text>
</comment>
<dbReference type="GO" id="GO:0006511">
    <property type="term" value="P:ubiquitin-dependent protein catabolic process"/>
    <property type="evidence" value="ECO:0007669"/>
    <property type="project" value="UniProtKB-ARBA"/>
</dbReference>
<name>A0A0D2UVL5_GOSRA</name>
<feature type="domain" description="UBC core" evidence="8">
    <location>
        <begin position="1"/>
        <end position="147"/>
    </location>
</feature>
<dbReference type="STRING" id="29730.A0A0D2UVL5"/>
<dbReference type="InterPro" id="IPR023313">
    <property type="entry name" value="UBQ-conjugating_AS"/>
</dbReference>
<dbReference type="FunFam" id="3.10.110.10:FF:000001">
    <property type="entry name" value="Ubiquitin-conjugating enzyme 28, E2"/>
    <property type="match status" value="1"/>
</dbReference>
<keyword evidence="2 7" id="KW-0547">Nucleotide-binding</keyword>
<sequence length="148" mass="16349">MASKRITKELKDLQKDPLVSCSAGPVGDDMFHWQATITGPADSPYAGGVFLVSIHFPPDYPFKPPKVSFETKVYHPNINSNGSICLDILKEQWSPALTVPKVLLSICSLLADPNPDDPLEPEIAHTYKTDRAKYESTAQAWTQKYAMG</sequence>
<dbReference type="SMR" id="A0A0D2UVL5"/>
<dbReference type="OrthoDB" id="7851174at2759"/>
<proteinExistence type="inferred from homology"/>
<evidence type="ECO:0000313" key="9">
    <source>
        <dbReference type="EMBL" id="KJB60105.1"/>
    </source>
</evidence>
<evidence type="ECO:0000256" key="1">
    <source>
        <dbReference type="ARBA" id="ARBA00022679"/>
    </source>
</evidence>
<dbReference type="Gene3D" id="3.10.110.10">
    <property type="entry name" value="Ubiquitin Conjugating Enzyme"/>
    <property type="match status" value="1"/>
</dbReference>
<evidence type="ECO:0000256" key="6">
    <source>
        <dbReference type="PROSITE-ProRule" id="PRU10133"/>
    </source>
</evidence>
<keyword evidence="4 7" id="KW-0067">ATP-binding</keyword>
<dbReference type="GO" id="GO:0005524">
    <property type="term" value="F:ATP binding"/>
    <property type="evidence" value="ECO:0007669"/>
    <property type="project" value="UniProtKB-UniRule"/>
</dbReference>